<dbReference type="EMBL" id="JAIXMP010000009">
    <property type="protein sequence ID" value="KAI9268063.1"/>
    <property type="molecule type" value="Genomic_DNA"/>
</dbReference>
<feature type="compositionally biased region" description="Basic residues" evidence="2">
    <location>
        <begin position="725"/>
        <end position="747"/>
    </location>
</feature>
<dbReference type="PROSITE" id="PS50011">
    <property type="entry name" value="PROTEIN_KINASE_DOM"/>
    <property type="match status" value="1"/>
</dbReference>
<keyword evidence="4" id="KW-0418">Kinase</keyword>
<dbReference type="SMART" id="SM00220">
    <property type="entry name" value="S_TKc"/>
    <property type="match status" value="1"/>
</dbReference>
<feature type="domain" description="Protein kinase" evidence="3">
    <location>
        <begin position="32"/>
        <end position="369"/>
    </location>
</feature>
<feature type="compositionally biased region" description="Polar residues" evidence="2">
    <location>
        <begin position="375"/>
        <end position="387"/>
    </location>
</feature>
<feature type="region of interest" description="Disordered" evidence="2">
    <location>
        <begin position="429"/>
        <end position="513"/>
    </location>
</feature>
<dbReference type="GO" id="GO:0005524">
    <property type="term" value="F:ATP binding"/>
    <property type="evidence" value="ECO:0007669"/>
    <property type="project" value="UniProtKB-UniRule"/>
</dbReference>
<proteinExistence type="predicted"/>
<evidence type="ECO:0000259" key="3">
    <source>
        <dbReference type="PROSITE" id="PS50011"/>
    </source>
</evidence>
<keyword evidence="1" id="KW-0547">Nucleotide-binding</keyword>
<dbReference type="InterPro" id="IPR017441">
    <property type="entry name" value="Protein_kinase_ATP_BS"/>
</dbReference>
<keyword evidence="5" id="KW-1185">Reference proteome</keyword>
<dbReference type="InterPro" id="IPR000719">
    <property type="entry name" value="Prot_kinase_dom"/>
</dbReference>
<feature type="compositionally biased region" description="Polar residues" evidence="2">
    <location>
        <begin position="687"/>
        <end position="717"/>
    </location>
</feature>
<dbReference type="InterPro" id="IPR050235">
    <property type="entry name" value="CK1_Ser-Thr_kinase"/>
</dbReference>
<dbReference type="AlphaFoldDB" id="A0AAD5KDJ3"/>
<evidence type="ECO:0000313" key="5">
    <source>
        <dbReference type="Proteomes" id="UP001209540"/>
    </source>
</evidence>
<comment type="caution">
    <text evidence="4">The sequence shown here is derived from an EMBL/GenBank/DDBJ whole genome shotgun (WGS) entry which is preliminary data.</text>
</comment>
<reference evidence="4" key="1">
    <citation type="journal article" date="2022" name="IScience">
        <title>Evolution of zygomycete secretomes and the origins of terrestrial fungal ecologies.</title>
        <authorList>
            <person name="Chang Y."/>
            <person name="Wang Y."/>
            <person name="Mondo S."/>
            <person name="Ahrendt S."/>
            <person name="Andreopoulos W."/>
            <person name="Barry K."/>
            <person name="Beard J."/>
            <person name="Benny G.L."/>
            <person name="Blankenship S."/>
            <person name="Bonito G."/>
            <person name="Cuomo C."/>
            <person name="Desiro A."/>
            <person name="Gervers K.A."/>
            <person name="Hundley H."/>
            <person name="Kuo A."/>
            <person name="LaButti K."/>
            <person name="Lang B.F."/>
            <person name="Lipzen A."/>
            <person name="O'Donnell K."/>
            <person name="Pangilinan J."/>
            <person name="Reynolds N."/>
            <person name="Sandor L."/>
            <person name="Smith M.E."/>
            <person name="Tsang A."/>
            <person name="Grigoriev I.V."/>
            <person name="Stajich J.E."/>
            <person name="Spatafora J.W."/>
        </authorList>
    </citation>
    <scope>NUCLEOTIDE SEQUENCE</scope>
    <source>
        <strain evidence="4">RSA 2281</strain>
    </source>
</reference>
<evidence type="ECO:0000256" key="2">
    <source>
        <dbReference type="SAM" id="MobiDB-lite"/>
    </source>
</evidence>
<dbReference type="Pfam" id="PF00069">
    <property type="entry name" value="Pkinase"/>
    <property type="match status" value="1"/>
</dbReference>
<sequence>MTDRFETSNSSIRTTCSDLSETSRNVIINNRWLILGKIGEGSFGEVFEAQDIMDGKIYAIKRERKSMRHPQLKRESEHYQRLGHGPGVPQCHWYGEFDEFNCIVLDLLGPSLKDIRQCMTPMPFDIIVELICQMINIIQHVHQKGLVFRDIKPDNFLFSKECDIPQVKMVKLEQNQPHYQYEMAKARTVFDRWGKEKSQLYIIDLGLATHWRDPETDKPLPEAKPKRRNKIGTARYASINVHRGRMHARRDDLEGIAYILLDLILGTLPWTGIQARNSAMGWDRMRTMKQDAYMPELLDGYPEGLVKFVEYIRNLKFTQDPDYALLKQFLRGSLPGGTHAAPTRSPFEKGNNSEPRQRHRMAADMTPYFGHDLHNSGNDAPTTTITTKGAPGEENGPSSSDGSTAKKKWDLQEKRVGWYTYKHDEEPWEPEIDWDRNDGNQENTFTGFWGEDKPNSSWGPKDGKTTSTQGGSGWPSSVTRTDSGTGWDCMPSSSQETRGDSWGNKQDTTKMDVDAGWGANEFITNSWTVTTTTDNTITPSSNAWSQENARGGCSKQPNINTNEKDGWGTKPEQPASSNWTGPTELLSISSPQQQQQSLSAYNTRSRPQQHNHSKPSSSSNHPQHHNNNNKKQQQQQTTSGTNSWNAWAASHDERNIPSRTSNPSRTDTNRRQQRPPQAPSPSSAQQMTRSGSAGSHTDQGWNSQQNDTNAGWVSSSGKDGWTTKTSHHEHHHQRNSQHHRGRRNQHW</sequence>
<feature type="compositionally biased region" description="Polar residues" evidence="2">
    <location>
        <begin position="465"/>
        <end position="484"/>
    </location>
</feature>
<dbReference type="PROSITE" id="PS00107">
    <property type="entry name" value="PROTEIN_KINASE_ATP"/>
    <property type="match status" value="1"/>
</dbReference>
<feature type="region of interest" description="Disordered" evidence="2">
    <location>
        <begin position="537"/>
        <end position="747"/>
    </location>
</feature>
<reference evidence="4" key="2">
    <citation type="submission" date="2023-02" db="EMBL/GenBank/DDBJ databases">
        <authorList>
            <consortium name="DOE Joint Genome Institute"/>
            <person name="Mondo S.J."/>
            <person name="Chang Y."/>
            <person name="Wang Y."/>
            <person name="Ahrendt S."/>
            <person name="Andreopoulos W."/>
            <person name="Barry K."/>
            <person name="Beard J."/>
            <person name="Benny G.L."/>
            <person name="Blankenship S."/>
            <person name="Bonito G."/>
            <person name="Cuomo C."/>
            <person name="Desiro A."/>
            <person name="Gervers K.A."/>
            <person name="Hundley H."/>
            <person name="Kuo A."/>
            <person name="LaButti K."/>
            <person name="Lang B.F."/>
            <person name="Lipzen A."/>
            <person name="O'Donnell K."/>
            <person name="Pangilinan J."/>
            <person name="Reynolds N."/>
            <person name="Sandor L."/>
            <person name="Smith M.W."/>
            <person name="Tsang A."/>
            <person name="Grigoriev I.V."/>
            <person name="Stajich J.E."/>
            <person name="Spatafora J.W."/>
        </authorList>
    </citation>
    <scope>NUCLEOTIDE SEQUENCE</scope>
    <source>
        <strain evidence="4">RSA 2281</strain>
    </source>
</reference>
<keyword evidence="1" id="KW-0067">ATP-binding</keyword>
<dbReference type="InterPro" id="IPR011009">
    <property type="entry name" value="Kinase-like_dom_sf"/>
</dbReference>
<dbReference type="PANTHER" id="PTHR11909">
    <property type="entry name" value="CASEIN KINASE-RELATED"/>
    <property type="match status" value="1"/>
</dbReference>
<feature type="compositionally biased region" description="Polar residues" evidence="2">
    <location>
        <begin position="657"/>
        <end position="666"/>
    </location>
</feature>
<keyword evidence="4" id="KW-0808">Transferase</keyword>
<protein>
    <submittedName>
        <fullName evidence="4">Kinase-like domain-containing protein</fullName>
    </submittedName>
</protein>
<organism evidence="4 5">
    <name type="scientific">Phascolomyces articulosus</name>
    <dbReference type="NCBI Taxonomy" id="60185"/>
    <lineage>
        <taxon>Eukaryota</taxon>
        <taxon>Fungi</taxon>
        <taxon>Fungi incertae sedis</taxon>
        <taxon>Mucoromycota</taxon>
        <taxon>Mucoromycotina</taxon>
        <taxon>Mucoromycetes</taxon>
        <taxon>Mucorales</taxon>
        <taxon>Lichtheimiaceae</taxon>
        <taxon>Phascolomyces</taxon>
    </lineage>
</organism>
<feature type="region of interest" description="Disordered" evidence="2">
    <location>
        <begin position="336"/>
        <end position="408"/>
    </location>
</feature>
<gene>
    <name evidence="4" type="ORF">BDA99DRAFT_461481</name>
</gene>
<evidence type="ECO:0000313" key="4">
    <source>
        <dbReference type="EMBL" id="KAI9268063.1"/>
    </source>
</evidence>
<accession>A0AAD5KDJ3</accession>
<evidence type="ECO:0000256" key="1">
    <source>
        <dbReference type="PROSITE-ProRule" id="PRU10141"/>
    </source>
</evidence>
<dbReference type="SUPFAM" id="SSF56112">
    <property type="entry name" value="Protein kinase-like (PK-like)"/>
    <property type="match status" value="1"/>
</dbReference>
<name>A0AAD5KDJ3_9FUNG</name>
<dbReference type="GO" id="GO:0004672">
    <property type="term" value="F:protein kinase activity"/>
    <property type="evidence" value="ECO:0007669"/>
    <property type="project" value="InterPro"/>
</dbReference>
<dbReference type="Gene3D" id="1.10.510.10">
    <property type="entry name" value="Transferase(Phosphotransferase) domain 1"/>
    <property type="match status" value="2"/>
</dbReference>
<feature type="compositionally biased region" description="Low complexity" evidence="2">
    <location>
        <begin position="585"/>
        <end position="599"/>
    </location>
</feature>
<feature type="binding site" evidence="1">
    <location>
        <position position="61"/>
    </location>
    <ligand>
        <name>ATP</name>
        <dbReference type="ChEBI" id="CHEBI:30616"/>
    </ligand>
</feature>
<dbReference type="Proteomes" id="UP001209540">
    <property type="component" value="Unassembled WGS sequence"/>
</dbReference>